<dbReference type="Pfam" id="PF12796">
    <property type="entry name" value="Ank_2"/>
    <property type="match status" value="1"/>
</dbReference>
<evidence type="ECO:0000256" key="4">
    <source>
        <dbReference type="SAM" id="MobiDB-lite"/>
    </source>
</evidence>
<keyword evidence="2 3" id="KW-0040">ANK repeat</keyword>
<dbReference type="Proteomes" id="UP000777438">
    <property type="component" value="Unassembled WGS sequence"/>
</dbReference>
<feature type="compositionally biased region" description="Low complexity" evidence="4">
    <location>
        <begin position="1711"/>
        <end position="1728"/>
    </location>
</feature>
<evidence type="ECO:0000313" key="5">
    <source>
        <dbReference type="EMBL" id="KAH6886983.1"/>
    </source>
</evidence>
<dbReference type="PANTHER" id="PTHR24189">
    <property type="entry name" value="MYOTROPHIN"/>
    <property type="match status" value="1"/>
</dbReference>
<evidence type="ECO:0000256" key="2">
    <source>
        <dbReference type="ARBA" id="ARBA00023043"/>
    </source>
</evidence>
<dbReference type="PROSITE" id="PS50297">
    <property type="entry name" value="ANK_REP_REGION"/>
    <property type="match status" value="2"/>
</dbReference>
<dbReference type="SMART" id="SM00248">
    <property type="entry name" value="ANK"/>
    <property type="match status" value="13"/>
</dbReference>
<dbReference type="EMBL" id="JAGPYM010000015">
    <property type="protein sequence ID" value="KAH6886983.1"/>
    <property type="molecule type" value="Genomic_DNA"/>
</dbReference>
<evidence type="ECO:0000256" key="3">
    <source>
        <dbReference type="PROSITE-ProRule" id="PRU00023"/>
    </source>
</evidence>
<organism evidence="5 6">
    <name type="scientific">Thelonectria olida</name>
    <dbReference type="NCBI Taxonomy" id="1576542"/>
    <lineage>
        <taxon>Eukaryota</taxon>
        <taxon>Fungi</taxon>
        <taxon>Dikarya</taxon>
        <taxon>Ascomycota</taxon>
        <taxon>Pezizomycotina</taxon>
        <taxon>Sordariomycetes</taxon>
        <taxon>Hypocreomycetidae</taxon>
        <taxon>Hypocreales</taxon>
        <taxon>Nectriaceae</taxon>
        <taxon>Thelonectria</taxon>
    </lineage>
</organism>
<gene>
    <name evidence="5" type="ORF">B0T10DRAFT_607797</name>
</gene>
<accession>A0A9P8W3G8</accession>
<feature type="region of interest" description="Disordered" evidence="4">
    <location>
        <begin position="1558"/>
        <end position="1579"/>
    </location>
</feature>
<protein>
    <submittedName>
        <fullName evidence="5">Uncharacterized protein</fullName>
    </submittedName>
</protein>
<sequence length="1752" mass="192912">MTSGRDLTAILGFPDIAQGERLASLSSPTETPSFEHSPSDQAEARQLLIQVRTTDPAYKDVYQKKRYIFHTKQKKQSLANPDHWHFTQNEIGRALHLYFEDNRQTWRPIGIARALLDMATDNSATSLWELAQDHRSKWAIAIESKQPSMGVPCPWLDLAVERRQLPTVVMLCRAGMDQSCSNLALVKALRLKAYDIAEELLRFHAELPLNEELYLAALASPIPDLDFIRLWLSAPSKPIRQHAINAMSTAAGTRSPTDEMKTALSTLLANVEVSPEEAYHLLNCAISAQNIEAMAAISLAIGGSWTCIKGQGAISAVAAAVQIADHSLRYRVLNFLLSAGAKADTTILRKQLFVDGKRDDMNNVRLLIGFGVSPHQAGYDTDLLSWTVANARMDVFHVIMEAEIPPHVASPVVDKIPHDASETDKVSIVMGLGRKGASGLPLSRLLLRAVQSSSDDLTRALVGLKASADFIDDEGANSLYVAVVRGDAALARLLCTTNPKPSVVSAAVRLTFDALMNNSVDTMLEILSLLAEHGASGDPVECTLIKAITTPVCLDVLAILLPTGLSLTAGGRAVGQAIKLAGTEALDLICATANVTTQSLETSLMEVIYGTHYSSEKARILARMAQRQGYNTTLDWVLVNPKRKNHPCGEEIIDMLLSHGASVDVGGGVLLVDALEQGNKEALTKLLRRNPSTSSLTTALGAICNSHTKDQGFEFTRLLLGASESDIGQSRTLLQLVQEAHPDPPDLVLVTLLLEHNASVDHANGEVLHLAAKGLLLELAEVLLTTKPSIATVERAFRTALHSLDSPRERLQMMELLLSSGVRLDSVSQALVEEIESKPTNQDAAVLLLTYGASVNDNSGLALVHAVRAGLYEHVQLLSSCQEGLQEAVASRAFQTARDAELEHQQRSAIYELLLSHPIDQNELDAALLAACTTQEHEPTAALLVRNGATVEFRNGQALVSIVEGEKASLLRTVLLGNGRPPSNDTMRAAFEAALRLSNPTRLSICQILIQQGVDAETRSTHLIDAIKKQDPDLLALMLDPDHIMWNVDQDSLKYAVSHGLAREVELLVEYSVPDQMVSTAFEGLVRSKCFTTSNEIKIATKLLSVGLDIELRNNALHRAISLSSSELPAPFIKLLLEHDADPATHDGICFGQAAEKDNLDVFQELTARPFDLNLALRSLIIHLHSEVDLAKWIDVCIKQHRNTGASATNDDTLLRFLIERFPDGKTALARLLDQSYDPGLVFAGDEETGTSEEITLVIWALSKKGGATDDVIIELLSRGSLAKPDFTCQSSGFSAVHLAALRDRPRVLRQLVDLGVDIDLEETTGRTPLHLATESRNVECMTILLKAGAKPDDGSLHVAARSVDVECISLLKQHGHDVLFPMDLFNGRTPAAELCLNASGLGPRWAKSMQEAMKLLMPFPPHTWKFDGKTILHLAIDNPNAAAPILGSLLYLSRVRESPGKDDDYLFTDTKSGLHYSPTMYVHHLCPSKDEPEKKELIKSLATHRFIDRYFAESGSQPLYATGLPQALRDAIVADKQADWKQKQELRRAQLLADHRQGVAEESHRRKLQHQDMKNEKEVEMIRRRGDAQLEQQQRKQTASYSHQEKLLEMKMSGKRRGAEQALEWEMKRGQELGTQKMSLKAQQYMMDQAHARVLQEHQYQHQQRQLESQRRGAEEALARDMKREKELGRQKLTFAAQQYIMEQAHKGALQQHQQRLPQPKQPQQLPGRKNVAAIEYRPVSDSDSVISIQM</sequence>
<feature type="region of interest" description="Disordered" evidence="4">
    <location>
        <begin position="1708"/>
        <end position="1732"/>
    </location>
</feature>
<feature type="repeat" description="ANK" evidence="3">
    <location>
        <begin position="1292"/>
        <end position="1324"/>
    </location>
</feature>
<name>A0A9P8W3G8_9HYPO</name>
<comment type="caution">
    <text evidence="5">The sequence shown here is derived from an EMBL/GenBank/DDBJ whole genome shotgun (WGS) entry which is preliminary data.</text>
</comment>
<reference evidence="5 6" key="1">
    <citation type="journal article" date="2021" name="Nat. Commun.">
        <title>Genetic determinants of endophytism in the Arabidopsis root mycobiome.</title>
        <authorList>
            <person name="Mesny F."/>
            <person name="Miyauchi S."/>
            <person name="Thiergart T."/>
            <person name="Pickel B."/>
            <person name="Atanasova L."/>
            <person name="Karlsson M."/>
            <person name="Huettel B."/>
            <person name="Barry K.W."/>
            <person name="Haridas S."/>
            <person name="Chen C."/>
            <person name="Bauer D."/>
            <person name="Andreopoulos W."/>
            <person name="Pangilinan J."/>
            <person name="LaButti K."/>
            <person name="Riley R."/>
            <person name="Lipzen A."/>
            <person name="Clum A."/>
            <person name="Drula E."/>
            <person name="Henrissat B."/>
            <person name="Kohler A."/>
            <person name="Grigoriev I.V."/>
            <person name="Martin F.M."/>
            <person name="Hacquard S."/>
        </authorList>
    </citation>
    <scope>NUCLEOTIDE SEQUENCE [LARGE SCALE GENOMIC DNA]</scope>
    <source>
        <strain evidence="5 6">MPI-CAGE-CH-0241</strain>
    </source>
</reference>
<proteinExistence type="predicted"/>
<dbReference type="InterPro" id="IPR050745">
    <property type="entry name" value="Multifunctional_regulatory"/>
</dbReference>
<dbReference type="InterPro" id="IPR036770">
    <property type="entry name" value="Ankyrin_rpt-contain_sf"/>
</dbReference>
<keyword evidence="1" id="KW-0677">Repeat</keyword>
<dbReference type="PROSITE" id="PS50088">
    <property type="entry name" value="ANK_REPEAT"/>
    <property type="match status" value="2"/>
</dbReference>
<dbReference type="Gene3D" id="1.25.40.20">
    <property type="entry name" value="Ankyrin repeat-containing domain"/>
    <property type="match status" value="4"/>
</dbReference>
<dbReference type="SUPFAM" id="SSF48403">
    <property type="entry name" value="Ankyrin repeat"/>
    <property type="match status" value="4"/>
</dbReference>
<dbReference type="OrthoDB" id="3182339at2759"/>
<evidence type="ECO:0000256" key="1">
    <source>
        <dbReference type="ARBA" id="ARBA00022737"/>
    </source>
</evidence>
<feature type="repeat" description="ANK" evidence="3">
    <location>
        <begin position="1325"/>
        <end position="1357"/>
    </location>
</feature>
<dbReference type="InterPro" id="IPR002110">
    <property type="entry name" value="Ankyrin_rpt"/>
</dbReference>
<keyword evidence="6" id="KW-1185">Reference proteome</keyword>
<evidence type="ECO:0000313" key="6">
    <source>
        <dbReference type="Proteomes" id="UP000777438"/>
    </source>
</evidence>